<evidence type="ECO:0008006" key="4">
    <source>
        <dbReference type="Google" id="ProtNLM"/>
    </source>
</evidence>
<keyword evidence="1" id="KW-0732">Signal</keyword>
<gene>
    <name evidence="2" type="ORF">C8N46_111110</name>
</gene>
<proteinExistence type="predicted"/>
<accession>A0A2T6BSH1</accession>
<dbReference type="PROSITE" id="PS51257">
    <property type="entry name" value="PROKAR_LIPOPROTEIN"/>
    <property type="match status" value="1"/>
</dbReference>
<organism evidence="2 3">
    <name type="scientific">Kordia periserrulae</name>
    <dbReference type="NCBI Taxonomy" id="701523"/>
    <lineage>
        <taxon>Bacteria</taxon>
        <taxon>Pseudomonadati</taxon>
        <taxon>Bacteroidota</taxon>
        <taxon>Flavobacteriia</taxon>
        <taxon>Flavobacteriales</taxon>
        <taxon>Flavobacteriaceae</taxon>
        <taxon>Kordia</taxon>
    </lineage>
</organism>
<dbReference type="EMBL" id="QBKT01000011">
    <property type="protein sequence ID" value="PTX59041.1"/>
    <property type="molecule type" value="Genomic_DNA"/>
</dbReference>
<keyword evidence="3" id="KW-1185">Reference proteome</keyword>
<name>A0A2T6BSH1_9FLAO</name>
<dbReference type="Proteomes" id="UP000244090">
    <property type="component" value="Unassembled WGS sequence"/>
</dbReference>
<dbReference type="AlphaFoldDB" id="A0A2T6BSH1"/>
<feature type="chain" id="PRO_5015644617" description="Lipoprotein" evidence="1">
    <location>
        <begin position="26"/>
        <end position="189"/>
    </location>
</feature>
<evidence type="ECO:0000256" key="1">
    <source>
        <dbReference type="SAM" id="SignalP"/>
    </source>
</evidence>
<comment type="caution">
    <text evidence="2">The sequence shown here is derived from an EMBL/GenBank/DDBJ whole genome shotgun (WGS) entry which is preliminary data.</text>
</comment>
<evidence type="ECO:0000313" key="2">
    <source>
        <dbReference type="EMBL" id="PTX59041.1"/>
    </source>
</evidence>
<sequence length="189" mass="21889">MPQKIFCQTCFVISFSLLILLVSCAAPKEVSANKNVTKNLQIPLKDIQIITPKTELKEKRKGQFIKHPQKRESLRKVMLTTIQQKFPDMPYVEVPFMFLDSYTINRKLETGLTFKAIEAPKEIITEGKPYSIFLCTNGYFGDLESGVLYVVLIDNINKTRKVIEHYEYKHSPLKTEKFTKKILKVLDKL</sequence>
<reference evidence="2 3" key="1">
    <citation type="submission" date="2018-04" db="EMBL/GenBank/DDBJ databases">
        <title>Genomic Encyclopedia of Archaeal and Bacterial Type Strains, Phase II (KMG-II): from individual species to whole genera.</title>
        <authorList>
            <person name="Goeker M."/>
        </authorList>
    </citation>
    <scope>NUCLEOTIDE SEQUENCE [LARGE SCALE GENOMIC DNA]</scope>
    <source>
        <strain evidence="2 3">DSM 25731</strain>
    </source>
</reference>
<protein>
    <recommendedName>
        <fullName evidence="4">Lipoprotein</fullName>
    </recommendedName>
</protein>
<feature type="signal peptide" evidence="1">
    <location>
        <begin position="1"/>
        <end position="25"/>
    </location>
</feature>
<evidence type="ECO:0000313" key="3">
    <source>
        <dbReference type="Proteomes" id="UP000244090"/>
    </source>
</evidence>